<dbReference type="RefSeq" id="WP_286976629.1">
    <property type="nucleotide sequence ID" value="NZ_PFNG01000134.1"/>
</dbReference>
<protein>
    <recommendedName>
        <fullName evidence="3">PIN domain-containing protein</fullName>
    </recommendedName>
</protein>
<dbReference type="CDD" id="cd09854">
    <property type="entry name" value="PIN_VapC-like"/>
    <property type="match status" value="1"/>
</dbReference>
<dbReference type="AlphaFoldDB" id="A0A2M7T7Z3"/>
<evidence type="ECO:0008006" key="3">
    <source>
        <dbReference type="Google" id="ProtNLM"/>
    </source>
</evidence>
<dbReference type="EMBL" id="PFNG01000134">
    <property type="protein sequence ID" value="PIZ38917.1"/>
    <property type="molecule type" value="Genomic_DNA"/>
</dbReference>
<gene>
    <name evidence="1" type="ORF">COY37_05625</name>
</gene>
<dbReference type="SUPFAM" id="SSF88723">
    <property type="entry name" value="PIN domain-like"/>
    <property type="match status" value="1"/>
</dbReference>
<evidence type="ECO:0000313" key="1">
    <source>
        <dbReference type="EMBL" id="PIZ38917.1"/>
    </source>
</evidence>
<accession>A0A2M7T7Z3</accession>
<name>A0A2M7T7Z3_9ACTN</name>
<organism evidence="1 2">
    <name type="scientific">Candidatus Aquicultor secundus</name>
    <dbReference type="NCBI Taxonomy" id="1973895"/>
    <lineage>
        <taxon>Bacteria</taxon>
        <taxon>Bacillati</taxon>
        <taxon>Actinomycetota</taxon>
        <taxon>Candidatus Aquicultoria</taxon>
        <taxon>Candidatus Aquicultorales</taxon>
        <taxon>Candidatus Aquicultoraceae</taxon>
        <taxon>Candidatus Aquicultor</taxon>
    </lineage>
</organism>
<comment type="caution">
    <text evidence="1">The sequence shown here is derived from an EMBL/GenBank/DDBJ whole genome shotgun (WGS) entry which is preliminary data.</text>
</comment>
<dbReference type="Gene3D" id="3.40.50.1010">
    <property type="entry name" value="5'-nuclease"/>
    <property type="match status" value="1"/>
</dbReference>
<proteinExistence type="predicted"/>
<dbReference type="Proteomes" id="UP000230956">
    <property type="component" value="Unassembled WGS sequence"/>
</dbReference>
<reference evidence="2" key="1">
    <citation type="submission" date="2017-09" db="EMBL/GenBank/DDBJ databases">
        <title>Depth-based differentiation of microbial function through sediment-hosted aquifers and enrichment of novel symbionts in the deep terrestrial subsurface.</title>
        <authorList>
            <person name="Probst A.J."/>
            <person name="Ladd B."/>
            <person name="Jarett J.K."/>
            <person name="Geller-Mcgrath D.E."/>
            <person name="Sieber C.M.K."/>
            <person name="Emerson J.B."/>
            <person name="Anantharaman K."/>
            <person name="Thomas B.C."/>
            <person name="Malmstrom R."/>
            <person name="Stieglmeier M."/>
            <person name="Klingl A."/>
            <person name="Woyke T."/>
            <person name="Ryan C.M."/>
            <person name="Banfield J.F."/>
        </authorList>
    </citation>
    <scope>NUCLEOTIDE SEQUENCE [LARGE SCALE GENOMIC DNA]</scope>
</reference>
<dbReference type="InterPro" id="IPR029060">
    <property type="entry name" value="PIN-like_dom_sf"/>
</dbReference>
<evidence type="ECO:0000313" key="2">
    <source>
        <dbReference type="Proteomes" id="UP000230956"/>
    </source>
</evidence>
<sequence>MDAKESLIVVDTNIFIIDLRYQRDKNYKANKEFLSYLAKTDEGATTIINLLEICGILSFNLNNQQLTEFFAYFSDRYKVRVYPTNDFDAPLPFLTIGQVFTQIAEKNSLGDALLLTTIKQYIPGTTVIITWDKQHLEGKTDYAVLTPREFLSQRV</sequence>